<evidence type="ECO:0000256" key="6">
    <source>
        <dbReference type="ARBA" id="ARBA00023295"/>
    </source>
</evidence>
<evidence type="ECO:0000259" key="8">
    <source>
        <dbReference type="Pfam" id="PF00933"/>
    </source>
</evidence>
<dbReference type="InterPro" id="IPR036881">
    <property type="entry name" value="Glyco_hydro_3_C_sf"/>
</dbReference>
<dbReference type="GO" id="GO:0009251">
    <property type="term" value="P:glucan catabolic process"/>
    <property type="evidence" value="ECO:0007669"/>
    <property type="project" value="TreeGrafter"/>
</dbReference>
<dbReference type="EMBL" id="LCAU01000004">
    <property type="protein sequence ID" value="KKR98277.1"/>
    <property type="molecule type" value="Genomic_DNA"/>
</dbReference>
<protein>
    <recommendedName>
        <fullName evidence="3">beta-glucosidase</fullName>
        <ecNumber evidence="3">3.2.1.21</ecNumber>
    </recommendedName>
</protein>
<dbReference type="Pfam" id="PF00933">
    <property type="entry name" value="Glyco_hydro_3"/>
    <property type="match status" value="1"/>
</dbReference>
<name>A0A0G0YD62_9BACT</name>
<organism evidence="10 11">
    <name type="scientific">Candidatus Uhrbacteria bacterium GW2011_GWF2_41_16</name>
    <dbReference type="NCBI Taxonomy" id="1618997"/>
    <lineage>
        <taxon>Bacteria</taxon>
        <taxon>Candidatus Uhriibacteriota</taxon>
    </lineage>
</organism>
<dbReference type="InterPro" id="IPR002772">
    <property type="entry name" value="Glyco_hydro_3_C"/>
</dbReference>
<evidence type="ECO:0000313" key="10">
    <source>
        <dbReference type="EMBL" id="KKR98277.1"/>
    </source>
</evidence>
<dbReference type="Pfam" id="PF01915">
    <property type="entry name" value="Glyco_hydro_3_C"/>
    <property type="match status" value="1"/>
</dbReference>
<evidence type="ECO:0000256" key="2">
    <source>
        <dbReference type="ARBA" id="ARBA00005336"/>
    </source>
</evidence>
<evidence type="ECO:0000256" key="1">
    <source>
        <dbReference type="ARBA" id="ARBA00000448"/>
    </source>
</evidence>
<feature type="domain" description="Glycoside hydrolase family 3 C-terminal" evidence="9">
    <location>
        <begin position="385"/>
        <end position="562"/>
    </location>
</feature>
<reference evidence="10 11" key="1">
    <citation type="journal article" date="2015" name="Nature">
        <title>rRNA introns, odd ribosomes, and small enigmatic genomes across a large radiation of phyla.</title>
        <authorList>
            <person name="Brown C.T."/>
            <person name="Hug L.A."/>
            <person name="Thomas B.C."/>
            <person name="Sharon I."/>
            <person name="Castelle C.J."/>
            <person name="Singh A."/>
            <person name="Wilkins M.J."/>
            <person name="Williams K.H."/>
            <person name="Banfield J.F."/>
        </authorList>
    </citation>
    <scope>NUCLEOTIDE SEQUENCE [LARGE SCALE GENOMIC DNA]</scope>
</reference>
<dbReference type="Proteomes" id="UP000034746">
    <property type="component" value="Unassembled WGS sequence"/>
</dbReference>
<dbReference type="PROSITE" id="PS00775">
    <property type="entry name" value="GLYCOSYL_HYDROL_F3"/>
    <property type="match status" value="1"/>
</dbReference>
<keyword evidence="4" id="KW-0732">Signal</keyword>
<dbReference type="SUPFAM" id="SSF51445">
    <property type="entry name" value="(Trans)glycosidases"/>
    <property type="match status" value="1"/>
</dbReference>
<evidence type="ECO:0000256" key="5">
    <source>
        <dbReference type="ARBA" id="ARBA00022801"/>
    </source>
</evidence>
<dbReference type="PANTHER" id="PTHR30620">
    <property type="entry name" value="PERIPLASMIC BETA-GLUCOSIDASE-RELATED"/>
    <property type="match status" value="1"/>
</dbReference>
<evidence type="ECO:0000256" key="4">
    <source>
        <dbReference type="ARBA" id="ARBA00022729"/>
    </source>
</evidence>
<sequence length="563" mass="61165">MRHIAIPFHALYRDASLTIDVRVEDLLSRMTTNEKIGQLALVEKNSITDTSDISSYGIGALLSGGGGNPIQNTPKTWLAMVNDFQHAAQNSRLSIPLLYGVDAIHGHSNVLGATIFPHALGLGATKDTDLVRRIGEITAQEISATGVNWNFSPTVDVVDDTRWGRTYETFSSNPIIVSELSVAYLTGLQSEFVMGTAKHYLGTGAMAWGSSTNPDFKIDQGATLLDETTMRATHLPPFAAAIDAGVNSIMVGHISWNGVELSANHYLLTDVLKNELGFDGFVVSDWNGVDEISSDKYLAMVTAINAGVDMIMLPFDYKTFTTHMKRALDSGAISRERLDDATRRILRAKFSTGLFDTEPVEDEELLTIGSPKHRTVAREAVRKSMVLLKDVNTLPLNKNFSHIVVAGSSANNLGRQSGGWTIEWQGVDGNWIPGTTILDGIKNAVSENTKIEYSDTGFFSARNERADIGIVIVGEAPYAEGAGDNEHPELSTEDLQIIKNVKAISKKTVIIIVSGRPLDIRPYVDSWDAVIAAWLPGSEGNGIADVLFGDYLFTGTLPVNWPL</sequence>
<dbReference type="InterPro" id="IPR017853">
    <property type="entry name" value="GH"/>
</dbReference>
<accession>A0A0G0YD62</accession>
<dbReference type="InterPro" id="IPR036962">
    <property type="entry name" value="Glyco_hydro_3_N_sf"/>
</dbReference>
<dbReference type="InterPro" id="IPR051915">
    <property type="entry name" value="Cellulose_Degrad_GH3"/>
</dbReference>
<feature type="domain" description="Glycoside hydrolase family 3 N-terminal" evidence="8">
    <location>
        <begin position="31"/>
        <end position="347"/>
    </location>
</feature>
<keyword evidence="5 7" id="KW-0378">Hydrolase</keyword>
<dbReference type="GO" id="GO:0008422">
    <property type="term" value="F:beta-glucosidase activity"/>
    <property type="evidence" value="ECO:0007669"/>
    <property type="project" value="UniProtKB-EC"/>
</dbReference>
<comment type="catalytic activity">
    <reaction evidence="1">
        <text>Hydrolysis of terminal, non-reducing beta-D-glucosyl residues with release of beta-D-glucose.</text>
        <dbReference type="EC" id="3.2.1.21"/>
    </reaction>
</comment>
<dbReference type="PANTHER" id="PTHR30620:SF16">
    <property type="entry name" value="LYSOSOMAL BETA GLUCOSIDASE"/>
    <property type="match status" value="1"/>
</dbReference>
<evidence type="ECO:0000259" key="9">
    <source>
        <dbReference type="Pfam" id="PF01915"/>
    </source>
</evidence>
<evidence type="ECO:0000256" key="3">
    <source>
        <dbReference type="ARBA" id="ARBA00012744"/>
    </source>
</evidence>
<keyword evidence="6 7" id="KW-0326">Glycosidase</keyword>
<dbReference type="Gene3D" id="3.40.50.1700">
    <property type="entry name" value="Glycoside hydrolase family 3 C-terminal domain"/>
    <property type="match status" value="1"/>
</dbReference>
<proteinExistence type="inferred from homology"/>
<dbReference type="EC" id="3.2.1.21" evidence="3"/>
<evidence type="ECO:0000256" key="7">
    <source>
        <dbReference type="RuleBase" id="RU361161"/>
    </source>
</evidence>
<dbReference type="PRINTS" id="PR00133">
    <property type="entry name" value="GLHYDRLASE3"/>
</dbReference>
<gene>
    <name evidence="10" type="ORF">UU48_C0004G0070</name>
</gene>
<dbReference type="InterPro" id="IPR001764">
    <property type="entry name" value="Glyco_hydro_3_N"/>
</dbReference>
<comment type="similarity">
    <text evidence="2 7">Belongs to the glycosyl hydrolase 3 family.</text>
</comment>
<dbReference type="InterPro" id="IPR019800">
    <property type="entry name" value="Glyco_hydro_3_AS"/>
</dbReference>
<dbReference type="AlphaFoldDB" id="A0A0G0YD62"/>
<dbReference type="SUPFAM" id="SSF52279">
    <property type="entry name" value="Beta-D-glucan exohydrolase, C-terminal domain"/>
    <property type="match status" value="1"/>
</dbReference>
<dbReference type="Gene3D" id="3.20.20.300">
    <property type="entry name" value="Glycoside hydrolase, family 3, N-terminal domain"/>
    <property type="match status" value="1"/>
</dbReference>
<evidence type="ECO:0000313" key="11">
    <source>
        <dbReference type="Proteomes" id="UP000034746"/>
    </source>
</evidence>
<comment type="caution">
    <text evidence="10">The sequence shown here is derived from an EMBL/GenBank/DDBJ whole genome shotgun (WGS) entry which is preliminary data.</text>
</comment>